<dbReference type="Proteomes" id="UP000468766">
    <property type="component" value="Unassembled WGS sequence"/>
</dbReference>
<dbReference type="EMBL" id="WBXO01000006">
    <property type="protein sequence ID" value="KAB2952265.1"/>
    <property type="molecule type" value="Genomic_DNA"/>
</dbReference>
<organism evidence="2 3">
    <name type="scientific">Heliorestis acidaminivorans</name>
    <dbReference type="NCBI Taxonomy" id="553427"/>
    <lineage>
        <taxon>Bacteria</taxon>
        <taxon>Bacillati</taxon>
        <taxon>Bacillota</taxon>
        <taxon>Clostridia</taxon>
        <taxon>Eubacteriales</taxon>
        <taxon>Heliobacteriaceae</taxon>
        <taxon>Heliorestis</taxon>
    </lineage>
</organism>
<dbReference type="OrthoDB" id="9924082at2"/>
<keyword evidence="3" id="KW-1185">Reference proteome</keyword>
<accession>A0A6I0EW33</accession>
<evidence type="ECO:0000256" key="1">
    <source>
        <dbReference type="SAM" id="Phobius"/>
    </source>
</evidence>
<feature type="transmembrane region" description="Helical" evidence="1">
    <location>
        <begin position="97"/>
        <end position="114"/>
    </location>
</feature>
<dbReference type="AlphaFoldDB" id="A0A6I0EW33"/>
<evidence type="ECO:0000313" key="2">
    <source>
        <dbReference type="EMBL" id="KAB2952265.1"/>
    </source>
</evidence>
<protein>
    <submittedName>
        <fullName evidence="2">Uncharacterized protein</fullName>
    </submittedName>
</protein>
<name>A0A6I0EW33_9FIRM</name>
<sequence length="146" mass="16781">MDTHKIFFRLSAFLIVVYLFLAIVIPGGVGTAYLAIAAALLLLGPMMLQIWLSWRNMSNNDIEHLLMKEDKERESLVDLAEDKDIDRDNLSSAMGKAMPRLLFLSLILILLGWWWDLLLYYGIAAVFNLLLVIYLAIRKLSLRREI</sequence>
<evidence type="ECO:0000313" key="3">
    <source>
        <dbReference type="Proteomes" id="UP000468766"/>
    </source>
</evidence>
<feature type="transmembrane region" description="Helical" evidence="1">
    <location>
        <begin position="120"/>
        <end position="137"/>
    </location>
</feature>
<gene>
    <name evidence="2" type="ORF">F9B85_08840</name>
</gene>
<comment type="caution">
    <text evidence="2">The sequence shown here is derived from an EMBL/GenBank/DDBJ whole genome shotgun (WGS) entry which is preliminary data.</text>
</comment>
<dbReference type="RefSeq" id="WP_151620039.1">
    <property type="nucleotide sequence ID" value="NZ_WBXO01000006.1"/>
</dbReference>
<keyword evidence="1" id="KW-0812">Transmembrane</keyword>
<keyword evidence="1" id="KW-1133">Transmembrane helix</keyword>
<keyword evidence="1" id="KW-0472">Membrane</keyword>
<proteinExistence type="predicted"/>
<reference evidence="2 3" key="1">
    <citation type="submission" date="2019-10" db="EMBL/GenBank/DDBJ databases">
        <title>Whole-genome sequence of the extremophile Heliorestis acidaminivorans DSM 24790.</title>
        <authorList>
            <person name="Kyndt J.A."/>
            <person name="Meyer T.E."/>
        </authorList>
    </citation>
    <scope>NUCLEOTIDE SEQUENCE [LARGE SCALE GENOMIC DNA]</scope>
    <source>
        <strain evidence="2 3">DSM 24790</strain>
    </source>
</reference>
<feature type="transmembrane region" description="Helical" evidence="1">
    <location>
        <begin position="7"/>
        <end position="25"/>
    </location>
</feature>
<feature type="transmembrane region" description="Helical" evidence="1">
    <location>
        <begin position="31"/>
        <end position="52"/>
    </location>
</feature>